<gene>
    <name evidence="2" type="ORF">I5677_08955</name>
</gene>
<evidence type="ECO:0000313" key="2">
    <source>
        <dbReference type="EMBL" id="MBH1941018.1"/>
    </source>
</evidence>
<dbReference type="AlphaFoldDB" id="A0A8J7L2N3"/>
<organism evidence="2 3">
    <name type="scientific">Mobilitalea sibirica</name>
    <dbReference type="NCBI Taxonomy" id="1462919"/>
    <lineage>
        <taxon>Bacteria</taxon>
        <taxon>Bacillati</taxon>
        <taxon>Bacillota</taxon>
        <taxon>Clostridia</taxon>
        <taxon>Lachnospirales</taxon>
        <taxon>Lachnospiraceae</taxon>
        <taxon>Mobilitalea</taxon>
    </lineage>
</organism>
<proteinExistence type="predicted"/>
<accession>A0A8J7L2N3</accession>
<dbReference type="Proteomes" id="UP000623269">
    <property type="component" value="Unassembled WGS sequence"/>
</dbReference>
<evidence type="ECO:0008006" key="4">
    <source>
        <dbReference type="Google" id="ProtNLM"/>
    </source>
</evidence>
<reference evidence="2" key="1">
    <citation type="submission" date="2020-12" db="EMBL/GenBank/DDBJ databases">
        <title>M. sibirica DSM 26468T genome.</title>
        <authorList>
            <person name="Thieme N."/>
            <person name="Rettenmaier R."/>
            <person name="Zverlov V."/>
            <person name="Liebl W."/>
        </authorList>
    </citation>
    <scope>NUCLEOTIDE SEQUENCE</scope>
    <source>
        <strain evidence="2">DSM 26468</strain>
    </source>
</reference>
<sequence length="305" mass="35048">MKEKLRLYKFISCHKKPPARGSGIKASLTIEAAIVLPVFLYFFIAIIYFIQIITVQEHIQQGITRMGLSLAKSSYLYSDFTGPDEVESYDASDFGYEIEYELKALTEAALEGTFLKQMVKAYLDAEIVNHSAVLDGFNGLSFYESKVLDSSDCIDIVVRYRIRIPVKLFGLEDIRLIQRVKLRAWNGHRVPACYRKETEGEEDETYVYITNTGSVYHKNMNCSHIKLSIEEISYVPTERRNKSGGKYYPCEICCSSDVLYNLVYYITAYGERYHTKKDCPKIKRTVTKVLLSEVEGREPCKRCGR</sequence>
<keyword evidence="1" id="KW-0812">Transmembrane</keyword>
<feature type="transmembrane region" description="Helical" evidence="1">
    <location>
        <begin position="28"/>
        <end position="50"/>
    </location>
</feature>
<keyword evidence="1" id="KW-1133">Transmembrane helix</keyword>
<evidence type="ECO:0000313" key="3">
    <source>
        <dbReference type="Proteomes" id="UP000623269"/>
    </source>
</evidence>
<dbReference type="EMBL" id="JAEAGR010000008">
    <property type="protein sequence ID" value="MBH1941018.1"/>
    <property type="molecule type" value="Genomic_DNA"/>
</dbReference>
<keyword evidence="1" id="KW-0472">Membrane</keyword>
<evidence type="ECO:0000256" key="1">
    <source>
        <dbReference type="SAM" id="Phobius"/>
    </source>
</evidence>
<comment type="caution">
    <text evidence="2">The sequence shown here is derived from an EMBL/GenBank/DDBJ whole genome shotgun (WGS) entry which is preliminary data.</text>
</comment>
<keyword evidence="3" id="KW-1185">Reference proteome</keyword>
<protein>
    <recommendedName>
        <fullName evidence="4">TadE-like protein</fullName>
    </recommendedName>
</protein>
<name>A0A8J7L2N3_9FIRM</name>
<dbReference type="RefSeq" id="WP_197661245.1">
    <property type="nucleotide sequence ID" value="NZ_JAEAGR010000008.1"/>
</dbReference>